<gene>
    <name evidence="1" type="ORF">IWW38_001629</name>
</gene>
<sequence length="1086" mass="115539">MDSSPTPPSSSMTPVKRGRGRPRKTPTASAQSPGEDSESDPAESIATPAKKGRGRPRKAPVTPTQPPEEDAPAIDENNKLDMADVVATPVKKVRGRPRKTPAAPVQSLQGEDPAIDEESESDPAEQAATPTKRARGRPRKTPATPGVAVVEPVEPSLEPTTPTKRGRGRPPKSPATPAVTAVKPVELSPVLETPAKRGRGRPPRAISKEIESPESAATGEEPQIPATTPEKRGRGRPPRSATKSPTVARNAEETLATELRSPAKRGRPSNKEKAARQAALLASGESGTPQTPTKPGRGRGRGRGRGAGLPRVPVQRRKRGDGASDDEGENYLAESAEDDVESEDEFVAESGEDVAAEAEDDVEPEDSHNESASNIPKRTPKKKARTAAAAASSSTKPKKPHAGSAKRASRLERLWAGPSDSDRCINPCRIDVGLDRATWAALRNMQVNRASFEIETDEDVLALAIPTTGKVHLAMLSSAGEPLASRDASPMKLGPLDVHDLIGETKGWVANTGLSVCSVDWAPARSGMTQDGSEFCADYVAVSGVCPPAGNTCSLATYAIEQRATERVKDGKPGVVQIWRVDAAIKSAEGRCRPAMILTHTFGRCIMVKWCPISLSAEAEAEAPPPESNALPIIGYLAAVFCDGYLRVCAIPDPGAIRSGKSSDSGPVCVRWPKYSLVEINSPRGIFTSLAWASSDLLVAGTSSGRVTAWLLGSSIRAQHASWMESKKGDKGPWPYLLPAEFLEGEICQLAPVVNFTIHSGVVCSVDSYCGGSESFGNDDDEELFTQVSMSNIQIISASDNGRVQQTLAAFPTRHHRTLAIIPSKSRSTAVFWPTRSCLYADADNCVRLTTVPALTNPGDPWVFAGFSKDGDAEAPTAWNSISDMPAVYAMCPEGAVLDISTSAFHPYIAVSSSDGTVMIQNGLNFTKSAKRYPMLRKIYALLWYPFLKQAVLRESAGEDNDENNVVVVEVDDGDGYSAERAAGEDRLVCLERSPTEARVPLPRNIQSVNKDATVAAAGATNDDESEGVSKSAKSSKGVKAATRPLHVFPIQTAVQACAWSRNPCSANWIASACAVGLLRIEDVSQ</sequence>
<reference evidence="1" key="1">
    <citation type="submission" date="2022-07" db="EMBL/GenBank/DDBJ databases">
        <title>Phylogenomic reconstructions and comparative analyses of Kickxellomycotina fungi.</title>
        <authorList>
            <person name="Reynolds N.K."/>
            <person name="Stajich J.E."/>
            <person name="Barry K."/>
            <person name="Grigoriev I.V."/>
            <person name="Crous P."/>
            <person name="Smith M.E."/>
        </authorList>
    </citation>
    <scope>NUCLEOTIDE SEQUENCE</scope>
    <source>
        <strain evidence="1">CBS 190363</strain>
    </source>
</reference>
<evidence type="ECO:0000313" key="1">
    <source>
        <dbReference type="EMBL" id="KAJ2897686.1"/>
    </source>
</evidence>
<protein>
    <submittedName>
        <fullName evidence="1">Uncharacterized protein</fullName>
    </submittedName>
</protein>
<dbReference type="Proteomes" id="UP001139981">
    <property type="component" value="Unassembled WGS sequence"/>
</dbReference>
<accession>A0ACC1M5S4</accession>
<name>A0ACC1M5S4_9FUNG</name>
<comment type="caution">
    <text evidence="1">The sequence shown here is derived from an EMBL/GenBank/DDBJ whole genome shotgun (WGS) entry which is preliminary data.</text>
</comment>
<dbReference type="EMBL" id="JANBVB010000100">
    <property type="protein sequence ID" value="KAJ2897686.1"/>
    <property type="molecule type" value="Genomic_DNA"/>
</dbReference>
<keyword evidence="2" id="KW-1185">Reference proteome</keyword>
<proteinExistence type="predicted"/>
<organism evidence="1 2">
    <name type="scientific">Coemansia aciculifera</name>
    <dbReference type="NCBI Taxonomy" id="417176"/>
    <lineage>
        <taxon>Eukaryota</taxon>
        <taxon>Fungi</taxon>
        <taxon>Fungi incertae sedis</taxon>
        <taxon>Zoopagomycota</taxon>
        <taxon>Kickxellomycotina</taxon>
        <taxon>Kickxellomycetes</taxon>
        <taxon>Kickxellales</taxon>
        <taxon>Kickxellaceae</taxon>
        <taxon>Coemansia</taxon>
    </lineage>
</organism>
<evidence type="ECO:0000313" key="2">
    <source>
        <dbReference type="Proteomes" id="UP001139981"/>
    </source>
</evidence>